<dbReference type="Proteomes" id="UP001152321">
    <property type="component" value="Unassembled WGS sequence"/>
</dbReference>
<proteinExistence type="inferred from homology"/>
<dbReference type="EMBL" id="JANRMI010000002">
    <property type="protein sequence ID" value="MDG0816303.1"/>
    <property type="molecule type" value="Genomic_DNA"/>
</dbReference>
<evidence type="ECO:0000256" key="6">
    <source>
        <dbReference type="ARBA" id="ARBA00023049"/>
    </source>
</evidence>
<dbReference type="Pfam" id="PF02868">
    <property type="entry name" value="Peptidase_M4_C"/>
    <property type="match status" value="1"/>
</dbReference>
<keyword evidence="2 7" id="KW-0645">Protease</keyword>
<organism evidence="10 11">
    <name type="scientific">Bdellovibrio svalbardensis</name>
    <dbReference type="NCBI Taxonomy" id="2972972"/>
    <lineage>
        <taxon>Bacteria</taxon>
        <taxon>Pseudomonadati</taxon>
        <taxon>Bdellovibrionota</taxon>
        <taxon>Bdellovibrionia</taxon>
        <taxon>Bdellovibrionales</taxon>
        <taxon>Pseudobdellovibrionaceae</taxon>
        <taxon>Bdellovibrio</taxon>
    </lineage>
</organism>
<dbReference type="Gene3D" id="1.10.390.10">
    <property type="entry name" value="Neutral Protease Domain 2"/>
    <property type="match status" value="1"/>
</dbReference>
<keyword evidence="4 7" id="KW-0378">Hydrolase</keyword>
<feature type="domain" description="Peptidase M4" evidence="8">
    <location>
        <begin position="66"/>
        <end position="151"/>
    </location>
</feature>
<evidence type="ECO:0000313" key="11">
    <source>
        <dbReference type="Proteomes" id="UP001152321"/>
    </source>
</evidence>
<dbReference type="InterPro" id="IPR052759">
    <property type="entry name" value="Metalloprotease_M4"/>
</dbReference>
<feature type="domain" description="Peptidase M4 C-terminal" evidence="9">
    <location>
        <begin position="154"/>
        <end position="325"/>
    </location>
</feature>
<keyword evidence="6 7" id="KW-0482">Metalloprotease</keyword>
<dbReference type="CDD" id="cd09597">
    <property type="entry name" value="M4_TLP"/>
    <property type="match status" value="1"/>
</dbReference>
<dbReference type="EC" id="3.4.24.-" evidence="7"/>
<evidence type="ECO:0000256" key="3">
    <source>
        <dbReference type="ARBA" id="ARBA00022723"/>
    </source>
</evidence>
<evidence type="ECO:0000256" key="7">
    <source>
        <dbReference type="RuleBase" id="RU366073"/>
    </source>
</evidence>
<sequence length="326" mass="35530">MKFSRLLAAGLIFVSISAKAGDVIIYDAGLNPLAGIGDNKGVRVLTNGQRVGAIWKRLFISDEAKRANENITLTRDFYKNTFGRDSFDGRGSNVEAVVRLGGNLIDLFGLKQNAAWDGKKFLFGGGESDGLKKFTGAVDVIAHEYTHAVVQFSSKLKYEGQSGALNEHLADFFGQMVQVRTGRGADDFLIGETIISDDLKAAASNKRGYPVVALRDMLHPERGLSSQPAHMSQIPADLGQDCRPTMKNDNCGVHALSGIPNRATALIVQQLGWAKASPIFYVVMTERLTENSQFQDYAREVIGECLHQLSPMECSVINNSFKEVGL</sequence>
<keyword evidence="7" id="KW-0964">Secreted</keyword>
<comment type="subcellular location">
    <subcellularLocation>
        <location evidence="7">Secreted</location>
    </subcellularLocation>
</comment>
<evidence type="ECO:0000259" key="8">
    <source>
        <dbReference type="Pfam" id="PF01447"/>
    </source>
</evidence>
<evidence type="ECO:0000256" key="4">
    <source>
        <dbReference type="ARBA" id="ARBA00022801"/>
    </source>
</evidence>
<keyword evidence="11" id="KW-1185">Reference proteome</keyword>
<feature type="chain" id="PRO_5044973106" description="Neutral metalloproteinase" evidence="7">
    <location>
        <begin position="21"/>
        <end position="326"/>
    </location>
</feature>
<comment type="function">
    <text evidence="7">Extracellular zinc metalloprotease.</text>
</comment>
<keyword evidence="3" id="KW-0479">Metal-binding</keyword>
<dbReference type="RefSeq" id="WP_277577781.1">
    <property type="nucleotide sequence ID" value="NZ_JANRMI010000002.1"/>
</dbReference>
<dbReference type="InterPro" id="IPR027268">
    <property type="entry name" value="Peptidase_M4/M1_CTD_sf"/>
</dbReference>
<protein>
    <recommendedName>
        <fullName evidence="7">Neutral metalloproteinase</fullName>
        <ecNumber evidence="7">3.4.24.-</ecNumber>
    </recommendedName>
</protein>
<feature type="signal peptide" evidence="7">
    <location>
        <begin position="1"/>
        <end position="20"/>
    </location>
</feature>
<keyword evidence="5 7" id="KW-0862">Zinc</keyword>
<dbReference type="Pfam" id="PF01447">
    <property type="entry name" value="Peptidase_M4"/>
    <property type="match status" value="1"/>
</dbReference>
<reference evidence="10" key="1">
    <citation type="submission" date="2022-08" db="EMBL/GenBank/DDBJ databases">
        <title>Novel Bdellovibrio Species Isolated from Svalbard: Designation Bdellovibrio svalbardensis.</title>
        <authorList>
            <person name="Mitchell R.J."/>
            <person name="Choi S.Y."/>
        </authorList>
    </citation>
    <scope>NUCLEOTIDE SEQUENCE</scope>
    <source>
        <strain evidence="10">PAP01</strain>
    </source>
</reference>
<comment type="caution">
    <text evidence="10">The sequence shown here is derived from an EMBL/GenBank/DDBJ whole genome shotgun (WGS) entry which is preliminary data.</text>
</comment>
<dbReference type="PRINTS" id="PR00730">
    <property type="entry name" value="THERMOLYSIN"/>
</dbReference>
<accession>A0ABT6DME1</accession>
<comment type="cofactor">
    <cofactor evidence="7">
        <name>Zn(2+)</name>
        <dbReference type="ChEBI" id="CHEBI:29105"/>
    </cofactor>
</comment>
<keyword evidence="7" id="KW-0732">Signal</keyword>
<evidence type="ECO:0000256" key="2">
    <source>
        <dbReference type="ARBA" id="ARBA00022670"/>
    </source>
</evidence>
<name>A0ABT6DME1_9BACT</name>
<dbReference type="PANTHER" id="PTHR43579:SF1">
    <property type="entry name" value="NEUTRAL METALLOPROTEINASE"/>
    <property type="match status" value="1"/>
</dbReference>
<dbReference type="Gene3D" id="3.10.170.10">
    <property type="match status" value="1"/>
</dbReference>
<gene>
    <name evidence="10" type="ORF">NWE73_08000</name>
</gene>
<dbReference type="InterPro" id="IPR001570">
    <property type="entry name" value="Peptidase_M4_C_domain"/>
</dbReference>
<evidence type="ECO:0000259" key="9">
    <source>
        <dbReference type="Pfam" id="PF02868"/>
    </source>
</evidence>
<evidence type="ECO:0000256" key="5">
    <source>
        <dbReference type="ARBA" id="ARBA00022833"/>
    </source>
</evidence>
<dbReference type="PANTHER" id="PTHR43579">
    <property type="match status" value="1"/>
</dbReference>
<dbReference type="InterPro" id="IPR023612">
    <property type="entry name" value="Peptidase_M4"/>
</dbReference>
<dbReference type="InterPro" id="IPR013856">
    <property type="entry name" value="Peptidase_M4_domain"/>
</dbReference>
<evidence type="ECO:0000313" key="10">
    <source>
        <dbReference type="EMBL" id="MDG0816303.1"/>
    </source>
</evidence>
<evidence type="ECO:0000256" key="1">
    <source>
        <dbReference type="ARBA" id="ARBA00009388"/>
    </source>
</evidence>
<dbReference type="SUPFAM" id="SSF55486">
    <property type="entry name" value="Metalloproteases ('zincins'), catalytic domain"/>
    <property type="match status" value="1"/>
</dbReference>
<comment type="similarity">
    <text evidence="1 7">Belongs to the peptidase M4 family.</text>
</comment>